<protein>
    <recommendedName>
        <fullName evidence="4">PNPLA domain-containing protein</fullName>
    </recommendedName>
</protein>
<dbReference type="Proteomes" id="UP001165069">
    <property type="component" value="Unassembled WGS sequence"/>
</dbReference>
<feature type="transmembrane region" description="Helical" evidence="3">
    <location>
        <begin position="395"/>
        <end position="412"/>
    </location>
</feature>
<dbReference type="InterPro" id="IPR002641">
    <property type="entry name" value="PNPLA_dom"/>
</dbReference>
<feature type="domain" description="PNPLA" evidence="4">
    <location>
        <begin position="66"/>
        <end position="120"/>
    </location>
</feature>
<feature type="transmembrane region" description="Helical" evidence="3">
    <location>
        <begin position="234"/>
        <end position="253"/>
    </location>
</feature>
<keyword evidence="1" id="KW-0443">Lipid metabolism</keyword>
<evidence type="ECO:0000313" key="6">
    <source>
        <dbReference type="Proteomes" id="UP001165069"/>
    </source>
</evidence>
<dbReference type="EMBL" id="BSDE01000006">
    <property type="protein sequence ID" value="GLH74348.1"/>
    <property type="molecule type" value="Genomic_DNA"/>
</dbReference>
<dbReference type="RefSeq" id="WP_285576525.1">
    <property type="nucleotide sequence ID" value="NZ_BSDE01000006.1"/>
</dbReference>
<comment type="caution">
    <text evidence="5">The sequence shown here is derived from an EMBL/GenBank/DDBJ whole genome shotgun (WGS) entry which is preliminary data.</text>
</comment>
<reference evidence="5 6" key="1">
    <citation type="journal article" date="2023" name="Antonie Van Leeuwenhoek">
        <title>Mesoterricola silvestris gen. nov., sp. nov., Mesoterricola sediminis sp. nov., Geothrix oryzae sp. nov., Geothrix edaphica sp. nov., Geothrix rubra sp. nov., and Geothrix limicola sp. nov., six novel members of Acidobacteriota isolated from soils.</title>
        <authorList>
            <person name="Itoh H."/>
            <person name="Sugisawa Y."/>
            <person name="Mise K."/>
            <person name="Xu Z."/>
            <person name="Kuniyasu M."/>
            <person name="Ushijima N."/>
            <person name="Kawano K."/>
            <person name="Kobayashi E."/>
            <person name="Shiratori Y."/>
            <person name="Masuda Y."/>
            <person name="Senoo K."/>
        </authorList>
    </citation>
    <scope>NUCLEOTIDE SEQUENCE [LARGE SCALE GENOMIC DNA]</scope>
    <source>
        <strain evidence="5 6">Red804</strain>
    </source>
</reference>
<keyword evidence="3" id="KW-1133">Transmembrane helix</keyword>
<keyword evidence="6" id="KW-1185">Reference proteome</keyword>
<feature type="region of interest" description="Disordered" evidence="2">
    <location>
        <begin position="1003"/>
        <end position="1028"/>
    </location>
</feature>
<gene>
    <name evidence="5" type="ORF">GETHLI_28500</name>
</gene>
<dbReference type="Gene3D" id="3.40.1090.10">
    <property type="entry name" value="Cytosolic phospholipase A2 catalytic domain"/>
    <property type="match status" value="2"/>
</dbReference>
<feature type="transmembrane region" description="Helical" evidence="3">
    <location>
        <begin position="265"/>
        <end position="287"/>
    </location>
</feature>
<organism evidence="5 6">
    <name type="scientific">Geothrix limicola</name>
    <dbReference type="NCBI Taxonomy" id="2927978"/>
    <lineage>
        <taxon>Bacteria</taxon>
        <taxon>Pseudomonadati</taxon>
        <taxon>Acidobacteriota</taxon>
        <taxon>Holophagae</taxon>
        <taxon>Holophagales</taxon>
        <taxon>Holophagaceae</taxon>
        <taxon>Geothrix</taxon>
    </lineage>
</organism>
<evidence type="ECO:0000259" key="4">
    <source>
        <dbReference type="Pfam" id="PF01734"/>
    </source>
</evidence>
<dbReference type="PANTHER" id="PTHR10728:SF40">
    <property type="entry name" value="PATATIN FAMILY PROTEIN"/>
    <property type="match status" value="1"/>
</dbReference>
<keyword evidence="3" id="KW-0812">Transmembrane</keyword>
<feature type="region of interest" description="Disordered" evidence="2">
    <location>
        <begin position="477"/>
        <end position="530"/>
    </location>
</feature>
<dbReference type="PANTHER" id="PTHR10728">
    <property type="entry name" value="CYTOSOLIC PHOSPHOLIPASE A2"/>
    <property type="match status" value="1"/>
</dbReference>
<feature type="transmembrane region" description="Helical" evidence="3">
    <location>
        <begin position="433"/>
        <end position="457"/>
    </location>
</feature>
<evidence type="ECO:0000256" key="2">
    <source>
        <dbReference type="SAM" id="MobiDB-lite"/>
    </source>
</evidence>
<feature type="compositionally biased region" description="Basic and acidic residues" evidence="2">
    <location>
        <begin position="477"/>
        <end position="490"/>
    </location>
</feature>
<feature type="transmembrane region" description="Helical" evidence="3">
    <location>
        <begin position="299"/>
        <end position="326"/>
    </location>
</feature>
<accession>A0ABQ5QI32</accession>
<name>A0ABQ5QI32_9BACT</name>
<keyword evidence="3" id="KW-0472">Membrane</keyword>
<dbReference type="InterPro" id="IPR016035">
    <property type="entry name" value="Acyl_Trfase/lysoPLipase"/>
</dbReference>
<feature type="transmembrane region" description="Helical" evidence="3">
    <location>
        <begin position="346"/>
        <end position="364"/>
    </location>
</feature>
<evidence type="ECO:0000256" key="1">
    <source>
        <dbReference type="ARBA" id="ARBA00023098"/>
    </source>
</evidence>
<proteinExistence type="predicted"/>
<evidence type="ECO:0000256" key="3">
    <source>
        <dbReference type="SAM" id="Phobius"/>
    </source>
</evidence>
<sequence length="1028" mass="112493">MASQQPHQPRRLVKVSASPACYTSAGWGAFPARLRLREARLLVKRRRLAFPDLSKAECKALPRVGLALSGGGIRSATFSLGILQALARLGQIPRVDYLSTVSGGGYVGTFLGALYQSRHPDAKKAPVTRWNSPDLVQKQLLRTRDMPIRFLRENGRYLTPGGSGDALLAGGVTLRNFAALQLVLGLFALMVFLGMDLFRISLDLSASRLPATVQRLAAGSVITGAFWWSPWFLFPALIFLIWVVPTGWAYWLVHRWKVQHPGWPPLLTMTGIGLLGALAMAPGHPWLTSNLAALFGGNTRLVCSVVTATSLLTLGYFGAATGLALWRNARDKEPDEDLILGPRRRLSEWLRLGLLATLLGLYAASLDSLAQSAYAAVAIEAERASHGMWRALVDLGGQWIAMLAAPLAFLIAKGRPIVEFMEKRILPKDRTPSVPWGLVAGLGAILLATVLLLAVAFTEKGIAWGWKSPLIKPEETHQRLPTPEAKESHKAISLHPKLRKPAGPPVEAPQLVPAPQPVPNPEPTESQPTVDRMLPAPLTVAFVIVLLLSLAVGHTYEFLNLSSLGPYYSSMLTRAYLGASNWVRHAERRNPGFVVAGDDIFHEGLPDCTGYAPHTAGGPLHLVNVCLNETFGGESDVNQRDRHGLGLAVGPASYSVGVNHHAIQLRHHADAGLDERPEGAFGVFHVKEGCFSPEILTMGRWMSISGAAASTGMGMRTSPGLSLLCGVFNVRLGYWWDSGVGAGNREGEIWRLRWSTIPRLLFPVQCHLLDEFAAHFPGTSRQKWYLSDGGHFENLGAYELIRRRIPLIIVVDASADPDYAFEDLNNLVRKARTDFGAEISFLDSGELDQLKENPAMEGWSCIGPLEHLRRGKEKEGVFQSDQKDVSKVHAALARIRYDTPLPGPALGAWEKVQRETCHADGAWMLYIKPTLRKDADLPLDVIRYHETHAAFPHETTGDQFFDEAQWESYRRLGEFIGLHVLGVGREEDSSSWTPGPFWNLGPTCHPPGKEAQASKHAHGLEASSPSGC</sequence>
<dbReference type="Pfam" id="PF01734">
    <property type="entry name" value="Patatin"/>
    <property type="match status" value="1"/>
</dbReference>
<evidence type="ECO:0000313" key="5">
    <source>
        <dbReference type="EMBL" id="GLH74348.1"/>
    </source>
</evidence>
<feature type="compositionally biased region" description="Pro residues" evidence="2">
    <location>
        <begin position="502"/>
        <end position="522"/>
    </location>
</feature>
<dbReference type="SUPFAM" id="SSF52151">
    <property type="entry name" value="FabD/lysophospholipase-like"/>
    <property type="match status" value="2"/>
</dbReference>
<feature type="transmembrane region" description="Helical" evidence="3">
    <location>
        <begin position="177"/>
        <end position="197"/>
    </location>
</feature>